<dbReference type="GO" id="GO:0003676">
    <property type="term" value="F:nucleic acid binding"/>
    <property type="evidence" value="ECO:0007669"/>
    <property type="project" value="InterPro"/>
</dbReference>
<sequence>MDSELASVGRLNWADEVDELDKSREAEAASQSPPEPSARPQQLHSLVFGGVPDDFEPWEVDRMMADLLPAVRVVDRRRLPGQAVYELDVTSREDAEAVCDRLNGIEIQGKRVWAQPLDVPAPRNYGGYGGSSYGRGRPGPPGQYGAGHAGYDNGPYGAVPYGAGRGQYGDRPPYPGHRDFPPGRPSDMGPYGRGAPRDFSPPRGPGGGPTGRRPSSRDE</sequence>
<accession>A0AAD3DVP4</accession>
<comment type="caution">
    <text evidence="2">The sequence shown here is derived from an EMBL/GenBank/DDBJ whole genome shotgun (WGS) entry which is preliminary data.</text>
</comment>
<keyword evidence="3" id="KW-1185">Reference proteome</keyword>
<evidence type="ECO:0000256" key="1">
    <source>
        <dbReference type="SAM" id="MobiDB-lite"/>
    </source>
</evidence>
<dbReference type="SUPFAM" id="SSF54928">
    <property type="entry name" value="RNA-binding domain, RBD"/>
    <property type="match status" value="1"/>
</dbReference>
<dbReference type="InterPro" id="IPR035979">
    <property type="entry name" value="RBD_domain_sf"/>
</dbReference>
<organism evidence="2 3">
    <name type="scientific">Astrephomene gubernaculifera</name>
    <dbReference type="NCBI Taxonomy" id="47775"/>
    <lineage>
        <taxon>Eukaryota</taxon>
        <taxon>Viridiplantae</taxon>
        <taxon>Chlorophyta</taxon>
        <taxon>core chlorophytes</taxon>
        <taxon>Chlorophyceae</taxon>
        <taxon>CS clade</taxon>
        <taxon>Chlamydomonadales</taxon>
        <taxon>Astrephomenaceae</taxon>
        <taxon>Astrephomene</taxon>
    </lineage>
</organism>
<feature type="region of interest" description="Disordered" evidence="1">
    <location>
        <begin position="16"/>
        <end position="43"/>
    </location>
</feature>
<feature type="region of interest" description="Disordered" evidence="1">
    <location>
        <begin position="161"/>
        <end position="219"/>
    </location>
</feature>
<gene>
    <name evidence="2" type="ORF">Agub_g10969</name>
</gene>
<evidence type="ECO:0000313" key="2">
    <source>
        <dbReference type="EMBL" id="GFR48955.1"/>
    </source>
</evidence>
<evidence type="ECO:0000313" key="3">
    <source>
        <dbReference type="Proteomes" id="UP001054857"/>
    </source>
</evidence>
<proteinExistence type="predicted"/>
<reference evidence="2 3" key="1">
    <citation type="journal article" date="2021" name="Sci. Rep.">
        <title>Genome sequencing of the multicellular alga Astrephomene provides insights into convergent evolution of germ-soma differentiation.</title>
        <authorList>
            <person name="Yamashita S."/>
            <person name="Yamamoto K."/>
            <person name="Matsuzaki R."/>
            <person name="Suzuki S."/>
            <person name="Yamaguchi H."/>
            <person name="Hirooka S."/>
            <person name="Minakuchi Y."/>
            <person name="Miyagishima S."/>
            <person name="Kawachi M."/>
            <person name="Toyoda A."/>
            <person name="Nozaki H."/>
        </authorList>
    </citation>
    <scope>NUCLEOTIDE SEQUENCE [LARGE SCALE GENOMIC DNA]</scope>
    <source>
        <strain evidence="2 3">NIES-4017</strain>
    </source>
</reference>
<name>A0AAD3DVP4_9CHLO</name>
<dbReference type="EMBL" id="BMAR01000027">
    <property type="protein sequence ID" value="GFR48955.1"/>
    <property type="molecule type" value="Genomic_DNA"/>
</dbReference>
<dbReference type="Gene3D" id="3.30.70.330">
    <property type="match status" value="1"/>
</dbReference>
<dbReference type="InterPro" id="IPR012677">
    <property type="entry name" value="Nucleotide-bd_a/b_plait_sf"/>
</dbReference>
<dbReference type="AlphaFoldDB" id="A0AAD3DVP4"/>
<dbReference type="Proteomes" id="UP001054857">
    <property type="component" value="Unassembled WGS sequence"/>
</dbReference>
<protein>
    <submittedName>
        <fullName evidence="2">Uncharacterized protein</fullName>
    </submittedName>
</protein>
<feature type="non-terminal residue" evidence="2">
    <location>
        <position position="1"/>
    </location>
</feature>